<sequence length="149" mass="16985">MLTKFTIKINRSNHSGQRTELHLNHSSRVQTSIFYTTKNSFMLFSPQLINLLRILLENCVNSGLDDYIRQLFFISNDNNHNEKQLLDSDLYQPNDSLLTLFTLAGGSDDLIGSAALDLLNELVRIVSRTVLTSDFVLSLLYDVFLKSNK</sequence>
<dbReference type="WBParaSite" id="SCUD_0000472001-mRNA-1">
    <property type="protein sequence ID" value="SCUD_0000472001-mRNA-1"/>
    <property type="gene ID" value="SCUD_0000472001"/>
</dbReference>
<organism evidence="3">
    <name type="scientific">Schistosoma curassoni</name>
    <dbReference type="NCBI Taxonomy" id="6186"/>
    <lineage>
        <taxon>Eukaryota</taxon>
        <taxon>Metazoa</taxon>
        <taxon>Spiralia</taxon>
        <taxon>Lophotrochozoa</taxon>
        <taxon>Platyhelminthes</taxon>
        <taxon>Trematoda</taxon>
        <taxon>Digenea</taxon>
        <taxon>Strigeidida</taxon>
        <taxon>Schistosomatoidea</taxon>
        <taxon>Schistosomatidae</taxon>
        <taxon>Schistosoma</taxon>
    </lineage>
</organism>
<dbReference type="EMBL" id="UZAK01006630">
    <property type="protein sequence ID" value="VDO90632.1"/>
    <property type="molecule type" value="Genomic_DNA"/>
</dbReference>
<proteinExistence type="predicted"/>
<dbReference type="AlphaFoldDB" id="A0A183JPT3"/>
<reference evidence="3" key="1">
    <citation type="submission" date="2016-06" db="UniProtKB">
        <authorList>
            <consortium name="WormBaseParasite"/>
        </authorList>
    </citation>
    <scope>IDENTIFICATION</scope>
</reference>
<name>A0A183JPT3_9TREM</name>
<dbReference type="Proteomes" id="UP000279833">
    <property type="component" value="Unassembled WGS sequence"/>
</dbReference>
<evidence type="ECO:0000313" key="2">
    <source>
        <dbReference type="Proteomes" id="UP000279833"/>
    </source>
</evidence>
<gene>
    <name evidence="1" type="ORF">SCUD_LOCUS4720</name>
</gene>
<evidence type="ECO:0000313" key="3">
    <source>
        <dbReference type="WBParaSite" id="SCUD_0000472001-mRNA-1"/>
    </source>
</evidence>
<accession>A0A183JPT3</accession>
<keyword evidence="2" id="KW-1185">Reference proteome</keyword>
<reference evidence="1 2" key="2">
    <citation type="submission" date="2018-11" db="EMBL/GenBank/DDBJ databases">
        <authorList>
            <consortium name="Pathogen Informatics"/>
        </authorList>
    </citation>
    <scope>NUCLEOTIDE SEQUENCE [LARGE SCALE GENOMIC DNA]</scope>
    <source>
        <strain evidence="1">Dakar</strain>
        <strain evidence="2">Dakar, Senegal</strain>
    </source>
</reference>
<dbReference type="STRING" id="6186.A0A183JPT3"/>
<evidence type="ECO:0000313" key="1">
    <source>
        <dbReference type="EMBL" id="VDO90632.1"/>
    </source>
</evidence>
<protein>
    <submittedName>
        <fullName evidence="1 3">Uncharacterized protein</fullName>
    </submittedName>
</protein>